<reference evidence="2" key="1">
    <citation type="submission" date="2017-02" db="UniProtKB">
        <authorList>
            <consortium name="WormBaseParasite"/>
        </authorList>
    </citation>
    <scope>IDENTIFICATION</scope>
</reference>
<organism evidence="1 2">
    <name type="scientific">Elaeophora elaphi</name>
    <dbReference type="NCBI Taxonomy" id="1147741"/>
    <lineage>
        <taxon>Eukaryota</taxon>
        <taxon>Metazoa</taxon>
        <taxon>Ecdysozoa</taxon>
        <taxon>Nematoda</taxon>
        <taxon>Chromadorea</taxon>
        <taxon>Rhabditida</taxon>
        <taxon>Spirurina</taxon>
        <taxon>Spiruromorpha</taxon>
        <taxon>Filarioidea</taxon>
        <taxon>Onchocercidae</taxon>
        <taxon>Elaeophora</taxon>
    </lineage>
</organism>
<dbReference type="Proteomes" id="UP000050640">
    <property type="component" value="Unplaced"/>
</dbReference>
<dbReference type="WBParaSite" id="EEL_0000129101-mRNA-1">
    <property type="protein sequence ID" value="EEL_0000129101-mRNA-1"/>
    <property type="gene ID" value="EEL_0000129101"/>
</dbReference>
<accession>A0A0R3RII3</accession>
<name>A0A0R3RII3_9BILA</name>
<evidence type="ECO:0000313" key="2">
    <source>
        <dbReference type="WBParaSite" id="EEL_0000129101-mRNA-1"/>
    </source>
</evidence>
<sequence length="438" mass="47795">MDTYGREFVFVYPPNNSGSNGMSVTLSVINPDTKQHAAVTINYPEFDATGDNITVIRRTATLVVKVLSDELFNFNESVILDSIVDGLRSYVDARIVVHSTIPITLIAHSMDVSGAHDSFLVLPVSMAGNHYVFTLPPSSSSGSTIVYFLPAKPEPKQYIRVNLIREASSCSCKHTVQVGEMLVFSLSEESVTFLAHSDFPFVIVAAVRKLPTMKGSNVFDFGCFMPSSMPTTHCDKLSVNDNHIAPLLTGKYHLLTPPSVKCESLEISIHGSNKVVKQKRLISAFIQTTNPMIFDGFGNTAAITTAMMLNVIRYGGYNIGALNYEEGGYLHEIPAISQFITGMLPIIVPGDSNQVTVIADSKAMSSCFFDGEINLSFAALPFLNGSFYYASGTVTSGFHFFYADGLYIIFITGRTNNSAYGFIPAFNSKYSLLILSLL</sequence>
<keyword evidence="1" id="KW-1185">Reference proteome</keyword>
<proteinExistence type="predicted"/>
<evidence type="ECO:0000313" key="1">
    <source>
        <dbReference type="Proteomes" id="UP000050640"/>
    </source>
</evidence>
<dbReference type="AlphaFoldDB" id="A0A0R3RII3"/>
<protein>
    <submittedName>
        <fullName evidence="2">IgGFc_binding domain-containing protein</fullName>
    </submittedName>
</protein>